<dbReference type="OrthoDB" id="266808at2759"/>
<evidence type="ECO:0000313" key="3">
    <source>
        <dbReference type="Proteomes" id="UP000674318"/>
    </source>
</evidence>
<name>A0A836HU30_9TRYP</name>
<proteinExistence type="predicted"/>
<protein>
    <submittedName>
        <fullName evidence="2">Uncharacterized protein</fullName>
    </submittedName>
</protein>
<dbReference type="Proteomes" id="UP000674318">
    <property type="component" value="Chromosome 35"/>
</dbReference>
<evidence type="ECO:0000313" key="2">
    <source>
        <dbReference type="EMBL" id="KAG5492527.1"/>
    </source>
</evidence>
<dbReference type="EMBL" id="JAFJZO010000035">
    <property type="protein sequence ID" value="KAG5492527.1"/>
    <property type="molecule type" value="Genomic_DNA"/>
</dbReference>
<sequence>MQLTHLFVSFQGKRGRLRATAPLRVALLVLFIVFTAAIGSSASEAVPSVEEKQDHHYAYLDMLDEVDLQQMLHEKTQGRVQVSAFRSKEELVAEVRKIEELEDADALFNERVASAMKRKAAFSKNPDGAAAASGNSGSEELTRPLRRHLRAGENNIINDIKKQNTKEKTVQLTGGKGKSTMVRGRRDHSKQGGRASASAAAEASDKYAGTMKVSSGQRSVAAHELKVLYCTG</sequence>
<gene>
    <name evidence="2" type="ORF">JKF63_01105</name>
</gene>
<dbReference type="GeneID" id="94287231"/>
<dbReference type="KEGG" id="phet:94287231"/>
<dbReference type="RefSeq" id="XP_067753311.1">
    <property type="nucleotide sequence ID" value="XM_067897154.1"/>
</dbReference>
<dbReference type="AlphaFoldDB" id="A0A836HU30"/>
<comment type="caution">
    <text evidence="2">The sequence shown here is derived from an EMBL/GenBank/DDBJ whole genome shotgun (WGS) entry which is preliminary data.</text>
</comment>
<reference evidence="2 3" key="1">
    <citation type="submission" date="2021-02" db="EMBL/GenBank/DDBJ databases">
        <title>Porcisia hertigi Genome sequencing and assembly.</title>
        <authorList>
            <person name="Almutairi H."/>
            <person name="Gatherer D."/>
        </authorList>
    </citation>
    <scope>NUCLEOTIDE SEQUENCE [LARGE SCALE GENOMIC DNA]</scope>
    <source>
        <strain evidence="2 3">C119</strain>
    </source>
</reference>
<organism evidence="2 3">
    <name type="scientific">Porcisia hertigi</name>
    <dbReference type="NCBI Taxonomy" id="2761500"/>
    <lineage>
        <taxon>Eukaryota</taxon>
        <taxon>Discoba</taxon>
        <taxon>Euglenozoa</taxon>
        <taxon>Kinetoplastea</taxon>
        <taxon>Metakinetoplastina</taxon>
        <taxon>Trypanosomatida</taxon>
        <taxon>Trypanosomatidae</taxon>
        <taxon>Leishmaniinae</taxon>
        <taxon>Porcisia</taxon>
    </lineage>
</organism>
<accession>A0A836HU30</accession>
<keyword evidence="3" id="KW-1185">Reference proteome</keyword>
<feature type="region of interest" description="Disordered" evidence="1">
    <location>
        <begin position="165"/>
        <end position="204"/>
    </location>
</feature>
<evidence type="ECO:0000256" key="1">
    <source>
        <dbReference type="SAM" id="MobiDB-lite"/>
    </source>
</evidence>